<name>A0AA39SQT3_ACESA</name>
<feature type="region of interest" description="Disordered" evidence="1">
    <location>
        <begin position="97"/>
        <end position="121"/>
    </location>
</feature>
<dbReference type="EMBL" id="JAUESC010000004">
    <property type="protein sequence ID" value="KAK0594917.1"/>
    <property type="molecule type" value="Genomic_DNA"/>
</dbReference>
<evidence type="ECO:0000313" key="3">
    <source>
        <dbReference type="Proteomes" id="UP001168877"/>
    </source>
</evidence>
<evidence type="ECO:0000313" key="2">
    <source>
        <dbReference type="EMBL" id="KAK0594917.1"/>
    </source>
</evidence>
<feature type="compositionally biased region" description="Basic and acidic residues" evidence="1">
    <location>
        <begin position="305"/>
        <end position="327"/>
    </location>
</feature>
<comment type="caution">
    <text evidence="2">The sequence shown here is derived from an EMBL/GenBank/DDBJ whole genome shotgun (WGS) entry which is preliminary data.</text>
</comment>
<proteinExistence type="predicted"/>
<evidence type="ECO:0000256" key="1">
    <source>
        <dbReference type="SAM" id="MobiDB-lite"/>
    </source>
</evidence>
<feature type="compositionally biased region" description="Polar residues" evidence="1">
    <location>
        <begin position="43"/>
        <end position="58"/>
    </location>
</feature>
<dbReference type="AlphaFoldDB" id="A0AA39SQT3"/>
<organism evidence="2 3">
    <name type="scientific">Acer saccharum</name>
    <name type="common">Sugar maple</name>
    <dbReference type="NCBI Taxonomy" id="4024"/>
    <lineage>
        <taxon>Eukaryota</taxon>
        <taxon>Viridiplantae</taxon>
        <taxon>Streptophyta</taxon>
        <taxon>Embryophyta</taxon>
        <taxon>Tracheophyta</taxon>
        <taxon>Spermatophyta</taxon>
        <taxon>Magnoliopsida</taxon>
        <taxon>eudicotyledons</taxon>
        <taxon>Gunneridae</taxon>
        <taxon>Pentapetalae</taxon>
        <taxon>rosids</taxon>
        <taxon>malvids</taxon>
        <taxon>Sapindales</taxon>
        <taxon>Sapindaceae</taxon>
        <taxon>Hippocastanoideae</taxon>
        <taxon>Acereae</taxon>
        <taxon>Acer</taxon>
    </lineage>
</organism>
<keyword evidence="3" id="KW-1185">Reference proteome</keyword>
<feature type="compositionally biased region" description="Gly residues" evidence="1">
    <location>
        <begin position="60"/>
        <end position="69"/>
    </location>
</feature>
<protein>
    <submittedName>
        <fullName evidence="2">Uncharacterized protein</fullName>
    </submittedName>
</protein>
<dbReference type="Proteomes" id="UP001168877">
    <property type="component" value="Unassembled WGS sequence"/>
</dbReference>
<accession>A0AA39SQT3</accession>
<reference evidence="2" key="2">
    <citation type="submission" date="2023-06" db="EMBL/GenBank/DDBJ databases">
        <authorList>
            <person name="Swenson N.G."/>
            <person name="Wegrzyn J.L."/>
            <person name="Mcevoy S.L."/>
        </authorList>
    </citation>
    <scope>NUCLEOTIDE SEQUENCE</scope>
    <source>
        <strain evidence="2">NS2018</strain>
        <tissue evidence="2">Leaf</tissue>
    </source>
</reference>
<feature type="region of interest" description="Disordered" evidence="1">
    <location>
        <begin position="299"/>
        <end position="327"/>
    </location>
</feature>
<gene>
    <name evidence="2" type="ORF">LWI29_001800</name>
</gene>
<reference evidence="2" key="1">
    <citation type="journal article" date="2022" name="Plant J.">
        <title>Strategies of tolerance reflected in two North American maple genomes.</title>
        <authorList>
            <person name="McEvoy S.L."/>
            <person name="Sezen U.U."/>
            <person name="Trouern-Trend A."/>
            <person name="McMahon S.M."/>
            <person name="Schaberg P.G."/>
            <person name="Yang J."/>
            <person name="Wegrzyn J.L."/>
            <person name="Swenson N.G."/>
        </authorList>
    </citation>
    <scope>NUCLEOTIDE SEQUENCE</scope>
    <source>
        <strain evidence="2">NS2018</strain>
    </source>
</reference>
<feature type="region of interest" description="Disordered" evidence="1">
    <location>
        <begin position="34"/>
        <end position="69"/>
    </location>
</feature>
<sequence length="327" mass="35689">MGDVQNSPEKEVSPYGPWLLVSYGKQGNRNFKGKVGKGGVNSARGNNNSAVPTGNMNRNGAGGSTNFGYGGSNRYSSDGFNRKTEGEFSEVKNGRKDIMKNGRGNKSMDGTNSSVGDIPNGSRFDVLNDEVEATGIEDNLNSNLCYQEGNNSKGKVVLFEITNMNKKQIVKIGKGNKKTAKKVDRLGIKKNSIQGVASYFKGNLGAVGNSQDQQSSCTAKDSEGHDSASILCHFHKDVQAFKDRCGAMADDCLKQVNLSNHGRAITYEAEVWMANLEKEIQNHEHSMDLHQHVMPHLHQRNAQQDNHKPGLDQLDNHKPGLDHVDTV</sequence>